<evidence type="ECO:0000256" key="1">
    <source>
        <dbReference type="SAM" id="MobiDB-lite"/>
    </source>
</evidence>
<protein>
    <recommendedName>
        <fullName evidence="2">Heterokaryon incompatibility domain-containing protein</fullName>
    </recommendedName>
</protein>
<feature type="compositionally biased region" description="Polar residues" evidence="1">
    <location>
        <begin position="1"/>
        <end position="12"/>
    </location>
</feature>
<feature type="domain" description="Heterokaryon incompatibility" evidence="2">
    <location>
        <begin position="239"/>
        <end position="404"/>
    </location>
</feature>
<dbReference type="Proteomes" id="UP000235786">
    <property type="component" value="Unassembled WGS sequence"/>
</dbReference>
<feature type="region of interest" description="Disordered" evidence="1">
    <location>
        <begin position="1"/>
        <end position="119"/>
    </location>
</feature>
<feature type="compositionally biased region" description="Polar residues" evidence="1">
    <location>
        <begin position="84"/>
        <end position="106"/>
    </location>
</feature>
<feature type="compositionally biased region" description="Polar residues" evidence="1">
    <location>
        <begin position="171"/>
        <end position="180"/>
    </location>
</feature>
<accession>A0A2J6QSP8</accession>
<evidence type="ECO:0000259" key="2">
    <source>
        <dbReference type="Pfam" id="PF06985"/>
    </source>
</evidence>
<dbReference type="InterPro" id="IPR052895">
    <property type="entry name" value="HetReg/Transcr_Mod"/>
</dbReference>
<gene>
    <name evidence="4" type="ORF">L207DRAFT_521110</name>
    <name evidence="3" type="ORF">L207DRAFT_521380</name>
</gene>
<feature type="compositionally biased region" description="Basic and acidic residues" evidence="1">
    <location>
        <begin position="71"/>
        <end position="83"/>
    </location>
</feature>
<evidence type="ECO:0000313" key="4">
    <source>
        <dbReference type="EMBL" id="PMD29289.1"/>
    </source>
</evidence>
<feature type="region of interest" description="Disordered" evidence="1">
    <location>
        <begin position="147"/>
        <end position="180"/>
    </location>
</feature>
<evidence type="ECO:0000313" key="5">
    <source>
        <dbReference type="Proteomes" id="UP000235786"/>
    </source>
</evidence>
<keyword evidence="5" id="KW-1185">Reference proteome</keyword>
<dbReference type="AlphaFoldDB" id="A0A2J6QSP8"/>
<evidence type="ECO:0000313" key="3">
    <source>
        <dbReference type="EMBL" id="PMD28793.1"/>
    </source>
</evidence>
<dbReference type="EMBL" id="KZ613976">
    <property type="protein sequence ID" value="PMD29289.1"/>
    <property type="molecule type" value="Genomic_DNA"/>
</dbReference>
<dbReference type="EMBL" id="KZ613987">
    <property type="protein sequence ID" value="PMD28793.1"/>
    <property type="molecule type" value="Genomic_DNA"/>
</dbReference>
<feature type="compositionally biased region" description="Polar residues" evidence="1">
    <location>
        <begin position="50"/>
        <end position="70"/>
    </location>
</feature>
<dbReference type="InterPro" id="IPR010730">
    <property type="entry name" value="HET"/>
</dbReference>
<feature type="compositionally biased region" description="Basic and acidic residues" evidence="1">
    <location>
        <begin position="26"/>
        <end position="49"/>
    </location>
</feature>
<organism evidence="4 5">
    <name type="scientific">Hyaloscypha variabilis (strain UAMH 11265 / GT02V1 / F)</name>
    <name type="common">Meliniomyces variabilis</name>
    <dbReference type="NCBI Taxonomy" id="1149755"/>
    <lineage>
        <taxon>Eukaryota</taxon>
        <taxon>Fungi</taxon>
        <taxon>Dikarya</taxon>
        <taxon>Ascomycota</taxon>
        <taxon>Pezizomycotina</taxon>
        <taxon>Leotiomycetes</taxon>
        <taxon>Helotiales</taxon>
        <taxon>Hyaloscyphaceae</taxon>
        <taxon>Hyaloscypha</taxon>
        <taxon>Hyaloscypha variabilis</taxon>
    </lineage>
</organism>
<dbReference type="OrthoDB" id="3477286at2759"/>
<dbReference type="PANTHER" id="PTHR24148:SF64">
    <property type="entry name" value="HETEROKARYON INCOMPATIBILITY DOMAIN-CONTAINING PROTEIN"/>
    <property type="match status" value="1"/>
</dbReference>
<sequence>MDSTPTDKSISTKFGGPSPEYGNLMVERRSPNPEGKKDGRSLLKNEQEHTTGPNSTAEPRRTQSSVFSSRTDPRHDSQARDEISSSLKQPSQKGTGAVSEQSSSSLKLDPEGAMKGGESGLVESSISIQETQMGKGNASLAILIREPSKLKSRPSPSTLHESGSKHLKSNEPPQTKFDNFYSPQNSEFYSKLCYTSLNPEERRIRLLRIQSLEPGEHESSRIRCELIDNLSLTEMQGKFTTVSYCAGDPKETETILVNGLEFNAFSNLGHAFRQVRHFWKEKYGTQELLLWTDQICINQSNPDDRSYQVSFIGDIYGSAMQVLVCLSVEGDRSGGLQWLQRFSSKFQKYEQSQPSSEAANGSVAQGYNSFPENSNEESFHYGWDTFLAVILKSQWWPRAWIRQEYLRSPDAYFLAAGESMHWKLAAKAVKIYLTAPHRLGTKNDRTCPILSRRSSDDCQACSNTLFPPAFLDIEFRAHRLLDLKNKLKVGVPCSLDLLDNPKEIHHCEASNPKDLVYACFGISSHNYGLCPDYTASLSFEDVLIQVAQHVITHNKYLGILRHAYLTKRHWSRTDITSWVPDWRNYSGVLSHFHTMPPYSTEFFLLTPTVKGGQVGFSKFEEFSLK</sequence>
<reference evidence="4 5" key="1">
    <citation type="submission" date="2016-04" db="EMBL/GenBank/DDBJ databases">
        <title>A degradative enzymes factory behind the ericoid mycorrhizal symbiosis.</title>
        <authorList>
            <consortium name="DOE Joint Genome Institute"/>
            <person name="Martino E."/>
            <person name="Morin E."/>
            <person name="Grelet G."/>
            <person name="Kuo A."/>
            <person name="Kohler A."/>
            <person name="Daghino S."/>
            <person name="Barry K."/>
            <person name="Choi C."/>
            <person name="Cichocki N."/>
            <person name="Clum A."/>
            <person name="Copeland A."/>
            <person name="Hainaut M."/>
            <person name="Haridas S."/>
            <person name="Labutti K."/>
            <person name="Lindquist E."/>
            <person name="Lipzen A."/>
            <person name="Khouja H.-R."/>
            <person name="Murat C."/>
            <person name="Ohm R."/>
            <person name="Olson A."/>
            <person name="Spatafora J."/>
            <person name="Veneault-Fourrey C."/>
            <person name="Henrissat B."/>
            <person name="Grigoriev I."/>
            <person name="Martin F."/>
            <person name="Perotto S."/>
        </authorList>
    </citation>
    <scope>NUCLEOTIDE SEQUENCE [LARGE SCALE GENOMIC DNA]</scope>
    <source>
        <strain evidence="4 5">F</strain>
    </source>
</reference>
<proteinExistence type="predicted"/>
<dbReference type="Pfam" id="PF06985">
    <property type="entry name" value="HET"/>
    <property type="match status" value="1"/>
</dbReference>
<name>A0A2J6QSP8_HYAVF</name>
<dbReference type="STRING" id="1149755.A0A2J6QSP8"/>
<dbReference type="PANTHER" id="PTHR24148">
    <property type="entry name" value="ANKYRIN REPEAT DOMAIN-CONTAINING PROTEIN 39 HOMOLOG-RELATED"/>
    <property type="match status" value="1"/>
</dbReference>